<sequence length="86" mass="9906">MANINSREITEVEVISKQRGHLYEISATATLPALKDPEEFSCKLHIPEANYTTREDTVFYPVLIENEILIRPDPNMQENRNGKQYA</sequence>
<reference evidence="1" key="1">
    <citation type="journal article" date="2023" name="Insect Mol. Biol.">
        <title>Genome sequencing provides insights into the evolution of gene families encoding plant cell wall-degrading enzymes in longhorned beetles.</title>
        <authorList>
            <person name="Shin N.R."/>
            <person name="Okamura Y."/>
            <person name="Kirsch R."/>
            <person name="Pauchet Y."/>
        </authorList>
    </citation>
    <scope>NUCLEOTIDE SEQUENCE</scope>
    <source>
        <strain evidence="1">MMC_N1</strain>
    </source>
</reference>
<protein>
    <submittedName>
        <fullName evidence="1">Uncharacterized protein</fullName>
    </submittedName>
</protein>
<evidence type="ECO:0000313" key="1">
    <source>
        <dbReference type="EMBL" id="KAJ8975491.1"/>
    </source>
</evidence>
<gene>
    <name evidence="1" type="ORF">NQ317_016367</name>
</gene>
<evidence type="ECO:0000313" key="2">
    <source>
        <dbReference type="Proteomes" id="UP001162164"/>
    </source>
</evidence>
<dbReference type="EMBL" id="JAPWTJ010000814">
    <property type="protein sequence ID" value="KAJ8975491.1"/>
    <property type="molecule type" value="Genomic_DNA"/>
</dbReference>
<name>A0ABQ9JBU6_9CUCU</name>
<comment type="caution">
    <text evidence="1">The sequence shown here is derived from an EMBL/GenBank/DDBJ whole genome shotgun (WGS) entry which is preliminary data.</text>
</comment>
<organism evidence="1 2">
    <name type="scientific">Molorchus minor</name>
    <dbReference type="NCBI Taxonomy" id="1323400"/>
    <lineage>
        <taxon>Eukaryota</taxon>
        <taxon>Metazoa</taxon>
        <taxon>Ecdysozoa</taxon>
        <taxon>Arthropoda</taxon>
        <taxon>Hexapoda</taxon>
        <taxon>Insecta</taxon>
        <taxon>Pterygota</taxon>
        <taxon>Neoptera</taxon>
        <taxon>Endopterygota</taxon>
        <taxon>Coleoptera</taxon>
        <taxon>Polyphaga</taxon>
        <taxon>Cucujiformia</taxon>
        <taxon>Chrysomeloidea</taxon>
        <taxon>Cerambycidae</taxon>
        <taxon>Lamiinae</taxon>
        <taxon>Monochamini</taxon>
        <taxon>Molorchus</taxon>
    </lineage>
</organism>
<keyword evidence="2" id="KW-1185">Reference proteome</keyword>
<proteinExistence type="predicted"/>
<accession>A0ABQ9JBU6</accession>
<dbReference type="Proteomes" id="UP001162164">
    <property type="component" value="Unassembled WGS sequence"/>
</dbReference>